<evidence type="ECO:0000256" key="1">
    <source>
        <dbReference type="SAM" id="MobiDB-lite"/>
    </source>
</evidence>
<reference evidence="3" key="1">
    <citation type="journal article" date="2011" name="PLoS Genet.">
        <title>Genomic analysis of the necrotrophic fungal pathogens Sclerotinia sclerotiorum and Botrytis cinerea.</title>
        <authorList>
            <person name="Amselem J."/>
            <person name="Cuomo C.A."/>
            <person name="van Kan J.A."/>
            <person name="Viaud M."/>
            <person name="Benito E.P."/>
            <person name="Couloux A."/>
            <person name="Coutinho P.M."/>
            <person name="de Vries R.P."/>
            <person name="Dyer P.S."/>
            <person name="Fillinger S."/>
            <person name="Fournier E."/>
            <person name="Gout L."/>
            <person name="Hahn M."/>
            <person name="Kohn L."/>
            <person name="Lapalu N."/>
            <person name="Plummer K.M."/>
            <person name="Pradier J.M."/>
            <person name="Quevillon E."/>
            <person name="Sharon A."/>
            <person name="Simon A."/>
            <person name="ten Have A."/>
            <person name="Tudzynski B."/>
            <person name="Tudzynski P."/>
            <person name="Wincker P."/>
            <person name="Andrew M."/>
            <person name="Anthouard V."/>
            <person name="Beever R.E."/>
            <person name="Beffa R."/>
            <person name="Benoit I."/>
            <person name="Bouzid O."/>
            <person name="Brault B."/>
            <person name="Chen Z."/>
            <person name="Choquer M."/>
            <person name="Collemare J."/>
            <person name="Cotton P."/>
            <person name="Danchin E.G."/>
            <person name="Da Silva C."/>
            <person name="Gautier A."/>
            <person name="Giraud C."/>
            <person name="Giraud T."/>
            <person name="Gonzalez C."/>
            <person name="Grossetete S."/>
            <person name="Guldener U."/>
            <person name="Henrissat B."/>
            <person name="Howlett B.J."/>
            <person name="Kodira C."/>
            <person name="Kretschmer M."/>
            <person name="Lappartient A."/>
            <person name="Leroch M."/>
            <person name="Levis C."/>
            <person name="Mauceli E."/>
            <person name="Neuveglise C."/>
            <person name="Oeser B."/>
            <person name="Pearson M."/>
            <person name="Poulain J."/>
            <person name="Poussereau N."/>
            <person name="Quesneville H."/>
            <person name="Rascle C."/>
            <person name="Schumacher J."/>
            <person name="Segurens B."/>
            <person name="Sexton A."/>
            <person name="Silva E."/>
            <person name="Sirven C."/>
            <person name="Soanes D.M."/>
            <person name="Talbot N.J."/>
            <person name="Templeton M."/>
            <person name="Yandava C."/>
            <person name="Yarden O."/>
            <person name="Zeng Q."/>
            <person name="Rollins J.A."/>
            <person name="Lebrun M.H."/>
            <person name="Dickman M."/>
        </authorList>
    </citation>
    <scope>NUCLEOTIDE SEQUENCE [LARGE SCALE GENOMIC DNA]</scope>
    <source>
        <strain evidence="3">T4</strain>
    </source>
</reference>
<dbReference type="AlphaFoldDB" id="G2YGJ4"/>
<dbReference type="HOGENOM" id="CLU_2670792_0_0_1"/>
<name>G2YGJ4_BOTF4</name>
<organism evidence="2 3">
    <name type="scientific">Botryotinia fuckeliana (strain T4)</name>
    <name type="common">Noble rot fungus</name>
    <name type="synonym">Botrytis cinerea</name>
    <dbReference type="NCBI Taxonomy" id="999810"/>
    <lineage>
        <taxon>Eukaryota</taxon>
        <taxon>Fungi</taxon>
        <taxon>Dikarya</taxon>
        <taxon>Ascomycota</taxon>
        <taxon>Pezizomycotina</taxon>
        <taxon>Leotiomycetes</taxon>
        <taxon>Helotiales</taxon>
        <taxon>Sclerotiniaceae</taxon>
        <taxon>Botrytis</taxon>
    </lineage>
</organism>
<evidence type="ECO:0000313" key="3">
    <source>
        <dbReference type="Proteomes" id="UP000008177"/>
    </source>
</evidence>
<proteinExistence type="predicted"/>
<dbReference type="Proteomes" id="UP000008177">
    <property type="component" value="Unplaced contigs"/>
</dbReference>
<gene>
    <name evidence="2" type="ORF">BofuT4_uP086710.1</name>
</gene>
<evidence type="ECO:0000313" key="2">
    <source>
        <dbReference type="EMBL" id="CCD50892.1"/>
    </source>
</evidence>
<feature type="region of interest" description="Disordered" evidence="1">
    <location>
        <begin position="53"/>
        <end position="75"/>
    </location>
</feature>
<dbReference type="InParanoid" id="G2YGJ4"/>
<sequence>MCNQGGRESNPVRSTGALEEVLEFAVDHRFTPIFINQTLSQDKQLTHQANLTNLRHAPTKNGTSDRQHLKYPLKV</sequence>
<accession>G2YGJ4</accession>
<protein>
    <submittedName>
        <fullName evidence="2">Uncharacterized protein</fullName>
    </submittedName>
</protein>
<dbReference type="EMBL" id="FQ790330">
    <property type="protein sequence ID" value="CCD50892.1"/>
    <property type="molecule type" value="Genomic_DNA"/>
</dbReference>